<reference evidence="13 14" key="1">
    <citation type="journal article" date="2005" name="Science">
        <title>Genome of the host-cell transforming parasite Theileria annulata compared with T. parva.</title>
        <authorList>
            <person name="Pain A."/>
            <person name="Renauld H."/>
            <person name="Berriman M."/>
            <person name="Murphy L."/>
            <person name="Yeats C.A."/>
            <person name="Weir W."/>
            <person name="Kerhornou A."/>
            <person name="Aslett M."/>
            <person name="Bishop R."/>
            <person name="Bouchier C."/>
            <person name="Cochet M."/>
            <person name="Coulson R.M.R."/>
            <person name="Cronin A."/>
            <person name="de Villiers E.P."/>
            <person name="Fraser A."/>
            <person name="Fosker N."/>
            <person name="Gardner M."/>
            <person name="Goble A."/>
            <person name="Griffiths-Jones S."/>
            <person name="Harris D.E."/>
            <person name="Katzer F."/>
            <person name="Larke N."/>
            <person name="Lord A."/>
            <person name="Maser P."/>
            <person name="McKellar S."/>
            <person name="Mooney P."/>
            <person name="Morton F."/>
            <person name="Nene V."/>
            <person name="O'Neil S."/>
            <person name="Price C."/>
            <person name="Quail M.A."/>
            <person name="Rabbinowitsch E."/>
            <person name="Rawlings N.D."/>
            <person name="Rutter S."/>
            <person name="Saunders D."/>
            <person name="Seeger K."/>
            <person name="Shah T."/>
            <person name="Squares R."/>
            <person name="Squares S."/>
            <person name="Tivey A."/>
            <person name="Walker A.R."/>
            <person name="Woodward J."/>
            <person name="Dobbelaere D.A.E."/>
            <person name="Langsley G."/>
            <person name="Rajandream M.A."/>
            <person name="McKeever D."/>
            <person name="Shiels B."/>
            <person name="Tait A."/>
            <person name="Barrell B.G."/>
            <person name="Hall N."/>
        </authorList>
    </citation>
    <scope>NUCLEOTIDE SEQUENCE [LARGE SCALE GENOMIC DNA]</scope>
    <source>
        <strain evidence="14">Ankara</strain>
    </source>
</reference>
<name>Q4UA89_THEAN</name>
<evidence type="ECO:0000256" key="8">
    <source>
        <dbReference type="ARBA" id="ARBA00022989"/>
    </source>
</evidence>
<evidence type="ECO:0000256" key="4">
    <source>
        <dbReference type="ARBA" id="ARBA00022448"/>
    </source>
</evidence>
<feature type="compositionally biased region" description="Basic and acidic residues" evidence="11">
    <location>
        <begin position="597"/>
        <end position="608"/>
    </location>
</feature>
<keyword evidence="6" id="KW-0460">Magnesium</keyword>
<feature type="compositionally biased region" description="Low complexity" evidence="11">
    <location>
        <begin position="805"/>
        <end position="816"/>
    </location>
</feature>
<feature type="transmembrane region" description="Helical" evidence="12">
    <location>
        <begin position="402"/>
        <end position="421"/>
    </location>
</feature>
<dbReference type="HAMAP" id="MF_00634">
    <property type="entry name" value="UPF0235"/>
    <property type="match status" value="1"/>
</dbReference>
<organism evidence="13 14">
    <name type="scientific">Theileria annulata</name>
    <dbReference type="NCBI Taxonomy" id="5874"/>
    <lineage>
        <taxon>Eukaryota</taxon>
        <taxon>Sar</taxon>
        <taxon>Alveolata</taxon>
        <taxon>Apicomplexa</taxon>
        <taxon>Aconoidasida</taxon>
        <taxon>Piroplasmida</taxon>
        <taxon>Theileriidae</taxon>
        <taxon>Theileria</taxon>
    </lineage>
</organism>
<proteinExistence type="inferred from homology"/>
<dbReference type="GO" id="GO:0004427">
    <property type="term" value="F:inorganic diphosphate phosphatase activity"/>
    <property type="evidence" value="ECO:0007669"/>
    <property type="project" value="InterPro"/>
</dbReference>
<keyword evidence="4" id="KW-0813">Transport</keyword>
<dbReference type="GO" id="GO:0009678">
    <property type="term" value="F:diphosphate hydrolysis-driven proton transmembrane transporter activity"/>
    <property type="evidence" value="ECO:0007669"/>
    <property type="project" value="UniProtKB-EC"/>
</dbReference>
<evidence type="ECO:0000256" key="3">
    <source>
        <dbReference type="ARBA" id="ARBA00013242"/>
    </source>
</evidence>
<dbReference type="EMBL" id="CR940353">
    <property type="protein sequence ID" value="CAI76264.1"/>
    <property type="molecule type" value="Genomic_DNA"/>
</dbReference>
<gene>
    <name evidence="13" type="ORF">TA07270</name>
</gene>
<dbReference type="OrthoDB" id="361806at2759"/>
<dbReference type="Pfam" id="PF03030">
    <property type="entry name" value="H_PPase"/>
    <property type="match status" value="1"/>
</dbReference>
<evidence type="ECO:0000256" key="2">
    <source>
        <dbReference type="ARBA" id="ARBA00010364"/>
    </source>
</evidence>
<feature type="transmembrane region" description="Helical" evidence="12">
    <location>
        <begin position="137"/>
        <end position="159"/>
    </location>
</feature>
<keyword evidence="9" id="KW-0406">Ion transport</keyword>
<feature type="transmembrane region" description="Helical" evidence="12">
    <location>
        <begin position="1022"/>
        <end position="1041"/>
    </location>
</feature>
<dbReference type="InterPro" id="IPR003746">
    <property type="entry name" value="DUF167"/>
</dbReference>
<dbReference type="InParanoid" id="Q4UA89"/>
<evidence type="ECO:0000256" key="6">
    <source>
        <dbReference type="ARBA" id="ARBA00022842"/>
    </source>
</evidence>
<feature type="transmembrane region" description="Helical" evidence="12">
    <location>
        <begin position="89"/>
        <end position="107"/>
    </location>
</feature>
<comment type="subcellular location">
    <subcellularLocation>
        <location evidence="1">Endomembrane system</location>
        <topology evidence="1">Multi-pass membrane protein</topology>
    </subcellularLocation>
</comment>
<dbReference type="RefSeq" id="XP_952888.1">
    <property type="nucleotide sequence ID" value="XM_947795.1"/>
</dbReference>
<feature type="transmembrane region" description="Helical" evidence="12">
    <location>
        <begin position="239"/>
        <end position="257"/>
    </location>
</feature>
<feature type="transmembrane region" description="Helical" evidence="12">
    <location>
        <begin position="376"/>
        <end position="395"/>
    </location>
</feature>
<evidence type="ECO:0000256" key="9">
    <source>
        <dbReference type="ARBA" id="ARBA00023065"/>
    </source>
</evidence>
<feature type="transmembrane region" description="Helical" evidence="12">
    <location>
        <begin position="953"/>
        <end position="979"/>
    </location>
</feature>
<keyword evidence="7" id="KW-1278">Translocase</keyword>
<feature type="transmembrane region" description="Helical" evidence="12">
    <location>
        <begin position="347"/>
        <end position="370"/>
    </location>
</feature>
<dbReference type="InterPro" id="IPR004131">
    <property type="entry name" value="PPase-energised_H-pump"/>
</dbReference>
<dbReference type="Gene3D" id="3.30.1200.10">
    <property type="entry name" value="YggU-like"/>
    <property type="match status" value="1"/>
</dbReference>
<evidence type="ECO:0000256" key="1">
    <source>
        <dbReference type="ARBA" id="ARBA00004127"/>
    </source>
</evidence>
<dbReference type="EC" id="7.1.3.1" evidence="3"/>
<feature type="compositionally biased region" description="Polar residues" evidence="11">
    <location>
        <begin position="830"/>
        <end position="842"/>
    </location>
</feature>
<feature type="compositionally biased region" description="Acidic residues" evidence="11">
    <location>
        <begin position="843"/>
        <end position="852"/>
    </location>
</feature>
<dbReference type="GO" id="GO:0016020">
    <property type="term" value="C:membrane"/>
    <property type="evidence" value="ECO:0007669"/>
    <property type="project" value="InterPro"/>
</dbReference>
<comment type="similarity">
    <text evidence="2">Belongs to the UPF0235 family.</text>
</comment>
<dbReference type="GeneID" id="3862726"/>
<feature type="transmembrane region" description="Helical" evidence="12">
    <location>
        <begin position="1146"/>
        <end position="1164"/>
    </location>
</feature>
<dbReference type="KEGG" id="tan:TA07270"/>
<evidence type="ECO:0000256" key="12">
    <source>
        <dbReference type="SAM" id="Phobius"/>
    </source>
</evidence>
<dbReference type="SMART" id="SM01152">
    <property type="entry name" value="DUF167"/>
    <property type="match status" value="1"/>
</dbReference>
<keyword evidence="8 12" id="KW-1133">Transmembrane helix</keyword>
<evidence type="ECO:0000256" key="5">
    <source>
        <dbReference type="ARBA" id="ARBA00022692"/>
    </source>
</evidence>
<evidence type="ECO:0000256" key="11">
    <source>
        <dbReference type="SAM" id="MobiDB-lite"/>
    </source>
</evidence>
<keyword evidence="14" id="KW-1185">Reference proteome</keyword>
<feature type="region of interest" description="Disordered" evidence="11">
    <location>
        <begin position="592"/>
        <end position="623"/>
    </location>
</feature>
<dbReference type="eggNOG" id="KOG3276">
    <property type="taxonomic scope" value="Eukaryota"/>
</dbReference>
<accession>Q4UA89</accession>
<keyword evidence="10 12" id="KW-0472">Membrane</keyword>
<evidence type="ECO:0000256" key="10">
    <source>
        <dbReference type="ARBA" id="ARBA00023136"/>
    </source>
</evidence>
<feature type="transmembrane region" description="Helical" evidence="12">
    <location>
        <begin position="171"/>
        <end position="191"/>
    </location>
</feature>
<dbReference type="OMA" id="MFHPKYH"/>
<feature type="transmembrane region" description="Helical" evidence="12">
    <location>
        <begin position="57"/>
        <end position="82"/>
    </location>
</feature>
<feature type="transmembrane region" description="Helical" evidence="12">
    <location>
        <begin position="312"/>
        <end position="335"/>
    </location>
</feature>
<dbReference type="STRING" id="5874.Q4UA89"/>
<dbReference type="InterPro" id="IPR036591">
    <property type="entry name" value="YggU-like_sf"/>
</dbReference>
<sequence>MNTSDYAGLVAASLFLLVAFAHVVKEFVLNFRLRSKSDRKVVTDEKEKTSVRIYRLLLLHVGTNNIVLVCLIFGISFIIYGLREFLDGLCFFVGGLTSLVTGLLAVLSCKGASSKLVDLSQTGIRQVYLRCLGNSSAISIFLIGLNVLSLFVLTIFLFARKSLKDENVLDLLTTISYFCFGTLFVTIFSRLSGGLFNNSYNILLESNKKMANEEVSTDEAAETKLLGDMNNYLQNVYELVLEVVAILSTLVCSYVMVMGKFKEKGELFATSVKYLSYPFIILSFSLFITAITITVFTYFMKNNTLKRVKNSYMYTVCSSLVATLAFLPFFHMFFLPSELKDLRYERYRVYGLVLLGFIVGVLMSLCNKYFLSNTSIMGRSISLSVISSLTGGIINSLSFSKLFTLIPTALVALILLLSLMLTDFYGLIFVCAGSMCSLCLVLTGSIFYSLIFASHRLTEVEPDDNPENAENPADSLVLRNLKTSWSTVSDVTKPYLSTCCILLGLVLIDHLSVKLDVVNPGYLNAFVLTSLFLGCTFPVVESGLILRISSSIANTKLRKTFKEVYNSLYPPKGDRDDGKGRGKGIKLSFFKSKKRKNQDDKPESEDNTKSNAEIDVPNEKAEESNNDELINIVISSDDETKYRKFRGGFKNCLLVEAGVKEQSLLNAPITCSSSRSPYADDTVDYDSTNDSFHTVNSNAVSSSNGEGNNSSFDVRKHCSRDYRILKNADNHYKMFHPKYHQKHFNLQKQTTDEEVSVENNQNAEILENNESHQNLASIVENKNNPQVPLETTVDLNKMIEGMRKSNSSGSSSCSSSYREYEDSYPEKKLQSTQVHSSQLVDQESNDESELDETNYTRSLSSKKGRIGDKQISIDVNTNLLPPDVDISDKPRRPTPKSSSALLEDLEANLKEPPKGDQLLTYKTVLISILLSVLPFILAYGFPLLVGICLGKNALITFLLFANISSSILVQVLSLCSMTLESSYNHITKMSSADSNSTVSPSQLVDSNGIVSKRMSKIFSSSIGPVLNALMMALPLFCIYTFNLYNSLSNKDGFPSCQSFSFKNYINVRNNKFVKDYLMEINDNEKVGYLDKKNDDILLKVNVKPGSRQTQIIGESEGRLSVQIAAPPREGECNKALIEFISKTRNFYYFLAFNTFNVLIFLVGVKKGNVTLLHGHKSRDKILSITGIDIQTASNLLINSYKSDD</sequence>
<dbReference type="Proteomes" id="UP000001950">
    <property type="component" value="Chromosome 4"/>
</dbReference>
<evidence type="ECO:0000313" key="13">
    <source>
        <dbReference type="EMBL" id="CAI76264.1"/>
    </source>
</evidence>
<feature type="transmembrane region" description="Helical" evidence="12">
    <location>
        <begin position="919"/>
        <end position="941"/>
    </location>
</feature>
<feature type="compositionally biased region" description="Basic and acidic residues" evidence="11">
    <location>
        <begin position="818"/>
        <end position="829"/>
    </location>
</feature>
<keyword evidence="5 12" id="KW-0812">Transmembrane</keyword>
<dbReference type="VEuPathDB" id="PiroplasmaDB:TA07270"/>
<feature type="transmembrane region" description="Helical" evidence="12">
    <location>
        <begin position="427"/>
        <end position="451"/>
    </location>
</feature>
<feature type="transmembrane region" description="Helical" evidence="12">
    <location>
        <begin position="277"/>
        <end position="300"/>
    </location>
</feature>
<evidence type="ECO:0000313" key="14">
    <source>
        <dbReference type="Proteomes" id="UP000001950"/>
    </source>
</evidence>
<feature type="region of interest" description="Disordered" evidence="11">
    <location>
        <begin position="801"/>
        <end position="863"/>
    </location>
</feature>
<dbReference type="AlphaFoldDB" id="Q4UA89"/>
<dbReference type="PANTHER" id="PTHR31998">
    <property type="entry name" value="K(+)-INSENSITIVE PYROPHOSPHATE-ENERGIZED PROTON PUMP"/>
    <property type="match status" value="1"/>
</dbReference>
<dbReference type="NCBIfam" id="TIGR00251">
    <property type="entry name" value="DUF167 family protein"/>
    <property type="match status" value="1"/>
</dbReference>
<dbReference type="GO" id="GO:0012505">
    <property type="term" value="C:endomembrane system"/>
    <property type="evidence" value="ECO:0007669"/>
    <property type="project" value="UniProtKB-SubCell"/>
</dbReference>
<dbReference type="SUPFAM" id="SSF69786">
    <property type="entry name" value="YggU-like"/>
    <property type="match status" value="1"/>
</dbReference>
<dbReference type="Pfam" id="PF02594">
    <property type="entry name" value="DUF167"/>
    <property type="match status" value="1"/>
</dbReference>
<protein>
    <recommendedName>
        <fullName evidence="3">H(+)-exporting diphosphatase</fullName>
        <ecNumber evidence="3">7.1.3.1</ecNumber>
    </recommendedName>
</protein>
<evidence type="ECO:0000256" key="7">
    <source>
        <dbReference type="ARBA" id="ARBA00022967"/>
    </source>
</evidence>